<dbReference type="GeneID" id="85012698"/>
<evidence type="ECO:0008006" key="3">
    <source>
        <dbReference type="Google" id="ProtNLM"/>
    </source>
</evidence>
<proteinExistence type="predicted"/>
<dbReference type="Gene3D" id="3.30.460.40">
    <property type="match status" value="1"/>
</dbReference>
<protein>
    <recommendedName>
        <fullName evidence="3">Nucleotidyltransferase family protein</fullName>
    </recommendedName>
</protein>
<dbReference type="Pfam" id="PF14907">
    <property type="entry name" value="NTP_transf_5"/>
    <property type="match status" value="1"/>
</dbReference>
<dbReference type="InterPro" id="IPR043519">
    <property type="entry name" value="NT_sf"/>
</dbReference>
<organism evidence="1 2">
    <name type="scientific">Segatella oris</name>
    <dbReference type="NCBI Taxonomy" id="28135"/>
    <lineage>
        <taxon>Bacteria</taxon>
        <taxon>Pseudomonadati</taxon>
        <taxon>Bacteroidota</taxon>
        <taxon>Bacteroidia</taxon>
        <taxon>Bacteroidales</taxon>
        <taxon>Prevotellaceae</taxon>
        <taxon>Segatella</taxon>
    </lineage>
</organism>
<evidence type="ECO:0000313" key="2">
    <source>
        <dbReference type="Proteomes" id="UP000274578"/>
    </source>
</evidence>
<dbReference type="SUPFAM" id="SSF81301">
    <property type="entry name" value="Nucleotidyltransferase"/>
    <property type="match status" value="1"/>
</dbReference>
<sequence length="373" mass="43154">MTNEHALLTVVRAALWGEDLKGGLMPTDCFQHLMHEAKRQTVVGLFVQALSEERYQIRLAKSDAINAFVYQNKIRSLNLKVNAVLAELCCLLRAHSIDFIVVKGQLLAQFYPQPLMRQAGDIDFYCDETNFEKARKLIGEAWNVTFHDDDEDDRAQHIGFEYKGILFELHFCLLSFISPRVQRCFDEMVSHSAPYMIKVGDVLVPTLSPVENVIFTFLHLYHHFIELGVGLRQICDMALMLHQYRDVLNSDEGKAQLTYWLKQLAFYRAFHAFGAVCVDVLGLPVSEYPFELTKRARSYEHAILEVVFKRGNFGMHGRKNSVRSGIGYYAEAFLVKLRHYLKFFVLSRRENLAMLFYGIPKKIYYAMKRLILT</sequence>
<gene>
    <name evidence="1" type="ORF">NCTC13071_01910</name>
</gene>
<reference evidence="1 2" key="1">
    <citation type="submission" date="2018-12" db="EMBL/GenBank/DDBJ databases">
        <authorList>
            <consortium name="Pathogen Informatics"/>
        </authorList>
    </citation>
    <scope>NUCLEOTIDE SEQUENCE [LARGE SCALE GENOMIC DNA]</scope>
    <source>
        <strain evidence="1 2">NCTC13071</strain>
    </source>
</reference>
<evidence type="ECO:0000313" key="1">
    <source>
        <dbReference type="EMBL" id="VEH15895.1"/>
    </source>
</evidence>
<accession>A0A3S4X7Y4</accession>
<dbReference type="Proteomes" id="UP000274578">
    <property type="component" value="Chromosome 1"/>
</dbReference>
<dbReference type="EMBL" id="LR134384">
    <property type="protein sequence ID" value="VEH15895.1"/>
    <property type="molecule type" value="Genomic_DNA"/>
</dbReference>
<name>A0A3S4X7Y4_9BACT</name>
<dbReference type="InterPro" id="IPR039498">
    <property type="entry name" value="NTP_transf_5"/>
</dbReference>
<dbReference type="KEGG" id="poc:NCTC13071_01910"/>
<dbReference type="RefSeq" id="WP_018919259.1">
    <property type="nucleotide sequence ID" value="NZ_LR134384.1"/>
</dbReference>
<dbReference type="AlphaFoldDB" id="A0A3S4X7Y4"/>